<reference evidence="6" key="1">
    <citation type="submission" date="2016-10" db="EMBL/GenBank/DDBJ databases">
        <authorList>
            <person name="Varghese N."/>
            <person name="Submissions S."/>
        </authorList>
    </citation>
    <scope>NUCLEOTIDE SEQUENCE [LARGE SCALE GENOMIC DNA]</scope>
    <source>
        <strain evidence="6">VPI 5359</strain>
    </source>
</reference>
<keyword evidence="6" id="KW-1185">Reference proteome</keyword>
<dbReference type="InterPro" id="IPR003593">
    <property type="entry name" value="AAA+_ATPase"/>
</dbReference>
<keyword evidence="3 5" id="KW-0067">ATP-binding</keyword>
<dbReference type="Proteomes" id="UP000199652">
    <property type="component" value="Unassembled WGS sequence"/>
</dbReference>
<keyword evidence="2" id="KW-0547">Nucleotide-binding</keyword>
<dbReference type="EMBL" id="FNOU01000019">
    <property type="protein sequence ID" value="SDY18897.1"/>
    <property type="molecule type" value="Genomic_DNA"/>
</dbReference>
<dbReference type="RefSeq" id="WP_090246317.1">
    <property type="nucleotide sequence ID" value="NZ_FNOU01000019.1"/>
</dbReference>
<evidence type="ECO:0000256" key="1">
    <source>
        <dbReference type="ARBA" id="ARBA00022448"/>
    </source>
</evidence>
<dbReference type="SMART" id="SM00382">
    <property type="entry name" value="AAA"/>
    <property type="match status" value="1"/>
</dbReference>
<dbReference type="STRING" id="1528.SAMN04488579_11934"/>
<dbReference type="InterPro" id="IPR017871">
    <property type="entry name" value="ABC_transporter-like_CS"/>
</dbReference>
<dbReference type="PROSITE" id="PS50893">
    <property type="entry name" value="ABC_TRANSPORTER_2"/>
    <property type="match status" value="1"/>
</dbReference>
<dbReference type="InterPro" id="IPR050093">
    <property type="entry name" value="ABC_SmlMolc_Importer"/>
</dbReference>
<evidence type="ECO:0000313" key="5">
    <source>
        <dbReference type="EMBL" id="SDY18897.1"/>
    </source>
</evidence>
<evidence type="ECO:0000256" key="2">
    <source>
        <dbReference type="ARBA" id="ARBA00022741"/>
    </source>
</evidence>
<dbReference type="InterPro" id="IPR027417">
    <property type="entry name" value="P-loop_NTPase"/>
</dbReference>
<dbReference type="Pfam" id="PF00005">
    <property type="entry name" value="ABC_tran"/>
    <property type="match status" value="1"/>
</dbReference>
<proteinExistence type="predicted"/>
<dbReference type="PROSITE" id="PS00211">
    <property type="entry name" value="ABC_TRANSPORTER_1"/>
    <property type="match status" value="1"/>
</dbReference>
<dbReference type="GO" id="GO:0016887">
    <property type="term" value="F:ATP hydrolysis activity"/>
    <property type="evidence" value="ECO:0007669"/>
    <property type="project" value="InterPro"/>
</dbReference>
<protein>
    <submittedName>
        <fullName evidence="5">NitT/TauT family transport system ATP-binding protein</fullName>
    </submittedName>
</protein>
<dbReference type="SUPFAM" id="SSF52540">
    <property type="entry name" value="P-loop containing nucleoside triphosphate hydrolases"/>
    <property type="match status" value="1"/>
</dbReference>
<gene>
    <name evidence="5" type="ORF">SAMN04488579_11934</name>
</gene>
<dbReference type="OrthoDB" id="9802264at2"/>
<sequence length="209" mass="23091">MDIELKDINVAYDGHQVLNHFSAVFPQGAVTGICGPSGVGKTTLLRLLAHLITPDSGEVLGLPGENRIACVFQENRLLPWYDIRQNIAFVLESSEEHSRIEGILKMVGLSDVGDKRPDTLSGGMKKRVALARAFCKSADLLLLDEPFTGLDQALKGQIMEDFLNLWQRDRRTTVLVSHDAAELECLCTNRIDLSVIGSDEADWIKESET</sequence>
<accession>A0A1H3HTS8</accession>
<organism evidence="5 6">
    <name type="scientific">Eubacterium barkeri</name>
    <name type="common">Clostridium barkeri</name>
    <dbReference type="NCBI Taxonomy" id="1528"/>
    <lineage>
        <taxon>Bacteria</taxon>
        <taxon>Bacillati</taxon>
        <taxon>Bacillota</taxon>
        <taxon>Clostridia</taxon>
        <taxon>Eubacteriales</taxon>
        <taxon>Eubacteriaceae</taxon>
        <taxon>Eubacterium</taxon>
    </lineage>
</organism>
<dbReference type="GO" id="GO:0005524">
    <property type="term" value="F:ATP binding"/>
    <property type="evidence" value="ECO:0007669"/>
    <property type="project" value="UniProtKB-KW"/>
</dbReference>
<dbReference type="Gene3D" id="3.40.50.300">
    <property type="entry name" value="P-loop containing nucleotide triphosphate hydrolases"/>
    <property type="match status" value="1"/>
</dbReference>
<dbReference type="InterPro" id="IPR003439">
    <property type="entry name" value="ABC_transporter-like_ATP-bd"/>
</dbReference>
<dbReference type="AlphaFoldDB" id="A0A1H3HTS8"/>
<feature type="domain" description="ABC transporter" evidence="4">
    <location>
        <begin position="3"/>
        <end position="208"/>
    </location>
</feature>
<name>A0A1H3HTS8_EUBBA</name>
<evidence type="ECO:0000256" key="3">
    <source>
        <dbReference type="ARBA" id="ARBA00022840"/>
    </source>
</evidence>
<keyword evidence="1" id="KW-0813">Transport</keyword>
<dbReference type="PANTHER" id="PTHR42781">
    <property type="entry name" value="SPERMIDINE/PUTRESCINE IMPORT ATP-BINDING PROTEIN POTA"/>
    <property type="match status" value="1"/>
</dbReference>
<evidence type="ECO:0000313" key="6">
    <source>
        <dbReference type="Proteomes" id="UP000199652"/>
    </source>
</evidence>
<evidence type="ECO:0000259" key="4">
    <source>
        <dbReference type="PROSITE" id="PS50893"/>
    </source>
</evidence>
<dbReference type="PANTHER" id="PTHR42781:SF8">
    <property type="entry name" value="BICARBONATE TRANSPORT ATP-BINDING PROTEIN CMPC"/>
    <property type="match status" value="1"/>
</dbReference>